<keyword evidence="5" id="KW-0472">Membrane</keyword>
<dbReference type="PROSITE" id="PS50104">
    <property type="entry name" value="TIR"/>
    <property type="match status" value="1"/>
</dbReference>
<feature type="domain" description="TIR" evidence="6">
    <location>
        <begin position="742"/>
        <end position="879"/>
    </location>
</feature>
<keyword evidence="3" id="KW-0732">Signal</keyword>
<name>A0ABD6ED75_9BILA</name>
<evidence type="ECO:0000259" key="6">
    <source>
        <dbReference type="PROSITE" id="PS50104"/>
    </source>
</evidence>
<dbReference type="Proteomes" id="UP001608902">
    <property type="component" value="Unassembled WGS sequence"/>
</dbReference>
<dbReference type="SUPFAM" id="SSF52058">
    <property type="entry name" value="L domain-like"/>
    <property type="match status" value="2"/>
</dbReference>
<sequence>MSSFASEKIEFIDFSDNHFESLPLSFLARSSQTLSQLHLSNNWISNIQALNFTSFTALRTLDLSSNRLSELFDECFEGLADLSNLKLSNNSIYQVGITVFDSVPQLTGLDLSHNALVEVPIALGRLFKLRHLNISRNQISKTYKFLFNKLPHLRILDLSHNNLPTIDSYVFSDLPRLTDLFLSHNSIGSIVREGFVKCPRLQMIDLSNNFLSSLNGAFNGVYSLKRLILSYNTMEVLQWTELPATLSTLLIDHNRITLLGSAVKSQVTHAELQHNHLMVLSADQIPETMENLNVSCNAIHTIINHTFAKKSGLKSLDLTFNSLSILKLSSIIVHSPINPVPTRLYVQGNPLICTCEMEWMMRSNTTLGTNFDIIDLALTNCKNRIDNGNMVMAHISTADLLCVYNLACEPECICCQYGNCDCKSKCPDGCQCYHDATYMTNIVRCSSLVGHDRKNFSPKDLPMYATHVYLEGMNIPVIRSHDFLGRIRLVHLHINDSGVREIQPLAFNTLSSLKLLDLSGNKLDRLLGDEMFRTEKVTHLFLNDNRLTLLNTRVTEVMPSLQVVALHNNLLTELPTAIEQLTPSLVQVSLSSNPYRCDCSNRFRMQYWLPQHVDRVVDAERIFCVENVTKAFQGNDTTVLSAYPPNHGKHLFIMPMAEFIAEFNSTLCVAVASGVFGTKTAANSALMTAMLIAIFLVGVALILLGITMLRRVQATIAQRRYKAPPSLNCSHPTQGSSPMPLIHFDAFVSYSNMDEKLVIDFLCRQLEAQDYLLCLLHRDGPAYNTRLHSISDELIKQMECSQSLIIVVTNNFLENEWKTLQIKTSHQLFAKNRYKKLIAVLSDDIEPNRFDTELGQILRKNTCIRMNDPLFWNLLHSALPVRMSPSTYSGDSMQIYSDCYGGIVPSDVI</sequence>
<dbReference type="EMBL" id="JBGFUD010000492">
    <property type="protein sequence ID" value="MFH4974642.1"/>
    <property type="molecule type" value="Genomic_DNA"/>
</dbReference>
<organism evidence="7 8">
    <name type="scientific">Gnathostoma spinigerum</name>
    <dbReference type="NCBI Taxonomy" id="75299"/>
    <lineage>
        <taxon>Eukaryota</taxon>
        <taxon>Metazoa</taxon>
        <taxon>Ecdysozoa</taxon>
        <taxon>Nematoda</taxon>
        <taxon>Chromadorea</taxon>
        <taxon>Rhabditida</taxon>
        <taxon>Spirurina</taxon>
        <taxon>Gnathostomatomorpha</taxon>
        <taxon>Gnathostomatoidea</taxon>
        <taxon>Gnathostomatidae</taxon>
        <taxon>Gnathostoma</taxon>
    </lineage>
</organism>
<evidence type="ECO:0000256" key="1">
    <source>
        <dbReference type="ARBA" id="ARBA00009634"/>
    </source>
</evidence>
<evidence type="ECO:0000313" key="7">
    <source>
        <dbReference type="EMBL" id="MFH4974642.1"/>
    </source>
</evidence>
<dbReference type="Gene3D" id="3.80.10.10">
    <property type="entry name" value="Ribonuclease Inhibitor"/>
    <property type="match status" value="6"/>
</dbReference>
<dbReference type="InterPro" id="IPR001611">
    <property type="entry name" value="Leu-rich_rpt"/>
</dbReference>
<dbReference type="FunFam" id="3.80.10.10:FF:001164">
    <property type="entry name" value="GH01279p"/>
    <property type="match status" value="1"/>
</dbReference>
<protein>
    <recommendedName>
        <fullName evidence="6">TIR domain-containing protein</fullName>
    </recommendedName>
</protein>
<accession>A0ABD6ED75</accession>
<keyword evidence="5" id="KW-0812">Transmembrane</keyword>
<dbReference type="SMART" id="SM00255">
    <property type="entry name" value="TIR"/>
    <property type="match status" value="1"/>
</dbReference>
<dbReference type="PANTHER" id="PTHR24369:SF210">
    <property type="entry name" value="CHAOPTIN-RELATED"/>
    <property type="match status" value="1"/>
</dbReference>
<dbReference type="InterPro" id="IPR000157">
    <property type="entry name" value="TIR_dom"/>
</dbReference>
<keyword evidence="2" id="KW-0433">Leucine-rich repeat</keyword>
<dbReference type="Pfam" id="PF13855">
    <property type="entry name" value="LRR_8"/>
    <property type="match status" value="3"/>
</dbReference>
<evidence type="ECO:0000256" key="2">
    <source>
        <dbReference type="ARBA" id="ARBA00022614"/>
    </source>
</evidence>
<evidence type="ECO:0000313" key="8">
    <source>
        <dbReference type="Proteomes" id="UP001608902"/>
    </source>
</evidence>
<dbReference type="AlphaFoldDB" id="A0ABD6ED75"/>
<dbReference type="SUPFAM" id="SSF52200">
    <property type="entry name" value="Toll/Interleukin receptor TIR domain"/>
    <property type="match status" value="1"/>
</dbReference>
<dbReference type="InterPro" id="IPR003591">
    <property type="entry name" value="Leu-rich_rpt_typical-subtyp"/>
</dbReference>
<comment type="caution">
    <text evidence="7">The sequence shown here is derived from an EMBL/GenBank/DDBJ whole genome shotgun (WGS) entry which is preliminary data.</text>
</comment>
<gene>
    <name evidence="7" type="ORF">AB6A40_001351</name>
</gene>
<dbReference type="Gene3D" id="3.40.50.10140">
    <property type="entry name" value="Toll/interleukin-1 receptor homology (TIR) domain"/>
    <property type="match status" value="1"/>
</dbReference>
<dbReference type="SMART" id="SM00369">
    <property type="entry name" value="LRR_TYP"/>
    <property type="match status" value="8"/>
</dbReference>
<dbReference type="InterPro" id="IPR035897">
    <property type="entry name" value="Toll_tir_struct_dom_sf"/>
</dbReference>
<keyword evidence="8" id="KW-1185">Reference proteome</keyword>
<reference evidence="7 8" key="1">
    <citation type="submission" date="2024-08" db="EMBL/GenBank/DDBJ databases">
        <title>Gnathostoma spinigerum genome.</title>
        <authorList>
            <person name="Gonzalez-Bertolin B."/>
            <person name="Monzon S."/>
            <person name="Zaballos A."/>
            <person name="Jimenez P."/>
            <person name="Dekumyoy P."/>
            <person name="Varona S."/>
            <person name="Cuesta I."/>
            <person name="Sumanam S."/>
            <person name="Adisakwattana P."/>
            <person name="Gasser R.B."/>
            <person name="Hernandez-Gonzalez A."/>
            <person name="Young N.D."/>
            <person name="Perteguer M.J."/>
        </authorList>
    </citation>
    <scope>NUCLEOTIDE SEQUENCE [LARGE SCALE GENOMIC DNA]</scope>
    <source>
        <strain evidence="7">AL3</strain>
        <tissue evidence="7">Liver</tissue>
    </source>
</reference>
<dbReference type="PROSITE" id="PS51450">
    <property type="entry name" value="LRR"/>
    <property type="match status" value="3"/>
</dbReference>
<dbReference type="InterPro" id="IPR032675">
    <property type="entry name" value="LRR_dom_sf"/>
</dbReference>
<feature type="transmembrane region" description="Helical" evidence="5">
    <location>
        <begin position="685"/>
        <end position="709"/>
    </location>
</feature>
<keyword evidence="4" id="KW-0677">Repeat</keyword>
<dbReference type="PANTHER" id="PTHR24369">
    <property type="entry name" value="ANTIGEN BSP, PUTATIVE-RELATED"/>
    <property type="match status" value="1"/>
</dbReference>
<dbReference type="PRINTS" id="PR00019">
    <property type="entry name" value="LEURICHRPT"/>
</dbReference>
<evidence type="ECO:0000256" key="4">
    <source>
        <dbReference type="ARBA" id="ARBA00022737"/>
    </source>
</evidence>
<dbReference type="InterPro" id="IPR050541">
    <property type="entry name" value="LRR_TM_domain-containing"/>
</dbReference>
<evidence type="ECO:0000256" key="5">
    <source>
        <dbReference type="SAM" id="Phobius"/>
    </source>
</evidence>
<keyword evidence="5" id="KW-1133">Transmembrane helix</keyword>
<proteinExistence type="inferred from homology"/>
<comment type="similarity">
    <text evidence="1">Belongs to the Toll-like receptor family.</text>
</comment>
<evidence type="ECO:0000256" key="3">
    <source>
        <dbReference type="ARBA" id="ARBA00022729"/>
    </source>
</evidence>